<dbReference type="STRING" id="1300222.I532_16823"/>
<proteinExistence type="predicted"/>
<evidence type="ECO:0000313" key="1">
    <source>
        <dbReference type="EMBL" id="EMT51607.1"/>
    </source>
</evidence>
<gene>
    <name evidence="1" type="ORF">I532_16823</name>
</gene>
<dbReference type="AlphaFoldDB" id="M8DE07"/>
<evidence type="ECO:0000313" key="2">
    <source>
        <dbReference type="Proteomes" id="UP000012081"/>
    </source>
</evidence>
<dbReference type="EMBL" id="APBN01000007">
    <property type="protein sequence ID" value="EMT51607.1"/>
    <property type="molecule type" value="Genomic_DNA"/>
</dbReference>
<accession>M8DE07</accession>
<protein>
    <submittedName>
        <fullName evidence="1">Uncharacterized protein</fullName>
    </submittedName>
</protein>
<keyword evidence="2" id="KW-1185">Reference proteome</keyword>
<organism evidence="1 2">
    <name type="scientific">Brevibacillus borstelensis AK1</name>
    <dbReference type="NCBI Taxonomy" id="1300222"/>
    <lineage>
        <taxon>Bacteria</taxon>
        <taxon>Bacillati</taxon>
        <taxon>Bacillota</taxon>
        <taxon>Bacilli</taxon>
        <taxon>Bacillales</taxon>
        <taxon>Paenibacillaceae</taxon>
        <taxon>Brevibacillus</taxon>
    </lineage>
</organism>
<dbReference type="Proteomes" id="UP000012081">
    <property type="component" value="Unassembled WGS sequence"/>
</dbReference>
<comment type="caution">
    <text evidence="1">The sequence shown here is derived from an EMBL/GenBank/DDBJ whole genome shotgun (WGS) entry which is preliminary data.</text>
</comment>
<sequence>MAAISDNENGMCTQVIACEKSQRISTLAAWTLLRLMFTAKFKNDDTADEDQHADHLFESKRDLLQTEPA</sequence>
<reference evidence="1 2" key="1">
    <citation type="submission" date="2013-03" db="EMBL/GenBank/DDBJ databases">
        <title>Assembly of a new bacterial strain Brevibacillus borstelensis AK1.</title>
        <authorList>
            <person name="Rajan I."/>
            <person name="PoliReddy D."/>
            <person name="Sugumar T."/>
            <person name="Rathinam K."/>
            <person name="Alqarawi S."/>
            <person name="Khalil A.B."/>
            <person name="Sivakumar N."/>
        </authorList>
    </citation>
    <scope>NUCLEOTIDE SEQUENCE [LARGE SCALE GENOMIC DNA]</scope>
    <source>
        <strain evidence="1 2">AK1</strain>
    </source>
</reference>
<name>M8DE07_9BACL</name>